<evidence type="ECO:0000256" key="5">
    <source>
        <dbReference type="ARBA" id="ARBA00022989"/>
    </source>
</evidence>
<evidence type="ECO:0000256" key="3">
    <source>
        <dbReference type="ARBA" id="ARBA00022475"/>
    </source>
</evidence>
<evidence type="ECO:0000259" key="9">
    <source>
        <dbReference type="Pfam" id="PF13807"/>
    </source>
</evidence>
<dbReference type="Pfam" id="PF13807">
    <property type="entry name" value="GNVR"/>
    <property type="match status" value="1"/>
</dbReference>
<dbReference type="GO" id="GO:0004713">
    <property type="term" value="F:protein tyrosine kinase activity"/>
    <property type="evidence" value="ECO:0007669"/>
    <property type="project" value="TreeGrafter"/>
</dbReference>
<evidence type="ECO:0000259" key="8">
    <source>
        <dbReference type="Pfam" id="PF02706"/>
    </source>
</evidence>
<dbReference type="InterPro" id="IPR032807">
    <property type="entry name" value="GNVR"/>
</dbReference>
<dbReference type="GO" id="GO:0005886">
    <property type="term" value="C:plasma membrane"/>
    <property type="evidence" value="ECO:0007669"/>
    <property type="project" value="UniProtKB-SubCell"/>
</dbReference>
<proteinExistence type="inferred from homology"/>
<feature type="domain" description="Polysaccharide chain length determinant N-terminal" evidence="8">
    <location>
        <begin position="6"/>
        <end position="98"/>
    </location>
</feature>
<dbReference type="InterPro" id="IPR003856">
    <property type="entry name" value="LPS_length_determ_N"/>
</dbReference>
<evidence type="ECO:0000313" key="10">
    <source>
        <dbReference type="EMBL" id="TCL60154.1"/>
    </source>
</evidence>
<keyword evidence="4 7" id="KW-0812">Transmembrane</keyword>
<evidence type="ECO:0000256" key="7">
    <source>
        <dbReference type="SAM" id="Phobius"/>
    </source>
</evidence>
<comment type="caution">
    <text evidence="10">The sequence shown here is derived from an EMBL/GenBank/DDBJ whole genome shotgun (WGS) entry which is preliminary data.</text>
</comment>
<evidence type="ECO:0000256" key="4">
    <source>
        <dbReference type="ARBA" id="ARBA00022692"/>
    </source>
</evidence>
<sequence>MEQEYETIDLREIFFMLKNNLLAIVASTIVCAIVGFLVTNFLITPQYQASATMIVNSQQSQTSTNLTNDMLTTAKNLVATYGIIVKSDTVLDQVIEELGLDMTYEQLADRVSVSAVDSTQVMQISVQDENPAEAKAIVGKIVEIAPDVIQEAVEAGSVKVISDARVGDAPVSPNKTMNTAIAGLLGLVASVGFIFLKEMLNNTFKTDDDIQKHLGFTVLGVIPQVEVED</sequence>
<dbReference type="STRING" id="1650663.GCA_001486665_02705"/>
<comment type="subcellular location">
    <subcellularLocation>
        <location evidence="1">Cell membrane</location>
        <topology evidence="1">Multi-pass membrane protein</topology>
    </subcellularLocation>
</comment>
<keyword evidence="3" id="KW-1003">Cell membrane</keyword>
<keyword evidence="6 7" id="KW-0472">Membrane</keyword>
<keyword evidence="5 7" id="KW-1133">Transmembrane helix</keyword>
<dbReference type="EMBL" id="SLUM01000004">
    <property type="protein sequence ID" value="TCL60154.1"/>
    <property type="molecule type" value="Genomic_DNA"/>
</dbReference>
<evidence type="ECO:0000256" key="2">
    <source>
        <dbReference type="ARBA" id="ARBA00006683"/>
    </source>
</evidence>
<name>A0A4R1R3Y5_9FIRM</name>
<dbReference type="PANTHER" id="PTHR32309:SF13">
    <property type="entry name" value="FERRIC ENTEROBACTIN TRANSPORT PROTEIN FEPE"/>
    <property type="match status" value="1"/>
</dbReference>
<dbReference type="InterPro" id="IPR050445">
    <property type="entry name" value="Bact_polysacc_biosynth/exp"/>
</dbReference>
<reference evidence="10 11" key="1">
    <citation type="submission" date="2019-03" db="EMBL/GenBank/DDBJ databases">
        <title>Genomic Encyclopedia of Type Strains, Phase IV (KMG-IV): sequencing the most valuable type-strain genomes for metagenomic binning, comparative biology and taxonomic classification.</title>
        <authorList>
            <person name="Goeker M."/>
        </authorList>
    </citation>
    <scope>NUCLEOTIDE SEQUENCE [LARGE SCALE GENOMIC DNA]</scope>
    <source>
        <strain evidence="10 11">DSM 100451</strain>
    </source>
</reference>
<organism evidence="10 11">
    <name type="scientific">Allofournierella massiliensis</name>
    <dbReference type="NCBI Taxonomy" id="1650663"/>
    <lineage>
        <taxon>Bacteria</taxon>
        <taxon>Bacillati</taxon>
        <taxon>Bacillota</taxon>
        <taxon>Clostridia</taxon>
        <taxon>Eubacteriales</taxon>
        <taxon>Oscillospiraceae</taxon>
        <taxon>Allofournierella</taxon>
    </lineage>
</organism>
<dbReference type="Proteomes" id="UP000295184">
    <property type="component" value="Unassembled WGS sequence"/>
</dbReference>
<dbReference type="Pfam" id="PF02706">
    <property type="entry name" value="Wzz"/>
    <property type="match status" value="1"/>
</dbReference>
<feature type="transmembrane region" description="Helical" evidence="7">
    <location>
        <begin position="21"/>
        <end position="43"/>
    </location>
</feature>
<accession>A0A4R1R3Y5</accession>
<gene>
    <name evidence="10" type="ORF">EDD77_10430</name>
</gene>
<evidence type="ECO:0000313" key="11">
    <source>
        <dbReference type="Proteomes" id="UP000295184"/>
    </source>
</evidence>
<dbReference type="PANTHER" id="PTHR32309">
    <property type="entry name" value="TYROSINE-PROTEIN KINASE"/>
    <property type="match status" value="1"/>
</dbReference>
<dbReference type="AlphaFoldDB" id="A0A4R1R3Y5"/>
<protein>
    <submittedName>
        <fullName evidence="10">Capsular polysaccharide biosynthesis protein</fullName>
    </submittedName>
</protein>
<feature type="transmembrane region" description="Helical" evidence="7">
    <location>
        <begin position="177"/>
        <end position="196"/>
    </location>
</feature>
<evidence type="ECO:0000256" key="1">
    <source>
        <dbReference type="ARBA" id="ARBA00004651"/>
    </source>
</evidence>
<evidence type="ECO:0000256" key="6">
    <source>
        <dbReference type="ARBA" id="ARBA00023136"/>
    </source>
</evidence>
<dbReference type="RefSeq" id="WP_172733307.1">
    <property type="nucleotide sequence ID" value="NZ_CABKVM010000018.1"/>
</dbReference>
<comment type="similarity">
    <text evidence="2">Belongs to the CpsC/CapA family.</text>
</comment>
<feature type="domain" description="Tyrosine-protein kinase G-rich" evidence="9">
    <location>
        <begin position="149"/>
        <end position="199"/>
    </location>
</feature>